<protein>
    <submittedName>
        <fullName evidence="1">Uncharacterized protein</fullName>
    </submittedName>
</protein>
<dbReference type="EMBL" id="CAMPGE010007541">
    <property type="protein sequence ID" value="CAI2366457.1"/>
    <property type="molecule type" value="Genomic_DNA"/>
</dbReference>
<evidence type="ECO:0000313" key="2">
    <source>
        <dbReference type="Proteomes" id="UP001295684"/>
    </source>
</evidence>
<name>A0AAD1UGX1_EUPCR</name>
<sequence>MIPYFKGRKAVERSVESLRTLMDFYYVVPSEDVLSQFYTEKEKNFHNQEVVLNYLLTKKFFEEFKEEEIMNLIIPKMKLSKYQKNEVVFMKQNTIRIVITGDIIMKSHKIRIYPSKLMVNFKEGDIMGSCEGNDICYDSDNWCITRCETSCATFTNKEFQPIWDIYVKQKKNAGLKMISISLLNHKSTTSTLIPLVKILKPITYLSSKTLCKIIPYLELRKYKTNSLIQPQSKKSLINKDYIEFYKLYNMKLKTEALKAKR</sequence>
<comment type="caution">
    <text evidence="1">The sequence shown here is derived from an EMBL/GenBank/DDBJ whole genome shotgun (WGS) entry which is preliminary data.</text>
</comment>
<dbReference type="AlphaFoldDB" id="A0AAD1UGX1"/>
<reference evidence="1" key="1">
    <citation type="submission" date="2023-07" db="EMBL/GenBank/DDBJ databases">
        <authorList>
            <consortium name="AG Swart"/>
            <person name="Singh M."/>
            <person name="Singh A."/>
            <person name="Seah K."/>
            <person name="Emmerich C."/>
        </authorList>
    </citation>
    <scope>NUCLEOTIDE SEQUENCE</scope>
    <source>
        <strain evidence="1">DP1</strain>
    </source>
</reference>
<keyword evidence="2" id="KW-1185">Reference proteome</keyword>
<dbReference type="Proteomes" id="UP001295684">
    <property type="component" value="Unassembled WGS sequence"/>
</dbReference>
<organism evidence="1 2">
    <name type="scientific">Euplotes crassus</name>
    <dbReference type="NCBI Taxonomy" id="5936"/>
    <lineage>
        <taxon>Eukaryota</taxon>
        <taxon>Sar</taxon>
        <taxon>Alveolata</taxon>
        <taxon>Ciliophora</taxon>
        <taxon>Intramacronucleata</taxon>
        <taxon>Spirotrichea</taxon>
        <taxon>Hypotrichia</taxon>
        <taxon>Euplotida</taxon>
        <taxon>Euplotidae</taxon>
        <taxon>Moneuplotes</taxon>
    </lineage>
</organism>
<proteinExistence type="predicted"/>
<evidence type="ECO:0000313" key="1">
    <source>
        <dbReference type="EMBL" id="CAI2366457.1"/>
    </source>
</evidence>
<accession>A0AAD1UGX1</accession>
<gene>
    <name evidence="1" type="ORF">ECRASSUSDP1_LOCUS7730</name>
</gene>